<evidence type="ECO:0000256" key="5">
    <source>
        <dbReference type="ARBA" id="ARBA00023159"/>
    </source>
</evidence>
<keyword evidence="11" id="KW-1185">Reference proteome</keyword>
<evidence type="ECO:0000256" key="3">
    <source>
        <dbReference type="ARBA" id="ARBA00023015"/>
    </source>
</evidence>
<dbReference type="Gene3D" id="3.40.50.300">
    <property type="entry name" value="P-loop containing nucleotide triphosphate hydrolases"/>
    <property type="match status" value="1"/>
</dbReference>
<evidence type="ECO:0000256" key="4">
    <source>
        <dbReference type="ARBA" id="ARBA00023125"/>
    </source>
</evidence>
<protein>
    <submittedName>
        <fullName evidence="10">DNA-binding response regulator</fullName>
    </submittedName>
</protein>
<dbReference type="PROSITE" id="PS00675">
    <property type="entry name" value="SIGMA54_INTERACT_1"/>
    <property type="match status" value="1"/>
</dbReference>
<proteinExistence type="predicted"/>
<dbReference type="FunFam" id="3.40.50.300:FF:000006">
    <property type="entry name" value="DNA-binding transcriptional regulator NtrC"/>
    <property type="match status" value="1"/>
</dbReference>
<evidence type="ECO:0000313" key="11">
    <source>
        <dbReference type="Proteomes" id="UP000502260"/>
    </source>
</evidence>
<dbReference type="FunFam" id="1.10.8.60:FF:000014">
    <property type="entry name" value="DNA-binding transcriptional regulator NtrC"/>
    <property type="match status" value="1"/>
</dbReference>
<dbReference type="PROSITE" id="PS50110">
    <property type="entry name" value="RESPONSE_REGULATORY"/>
    <property type="match status" value="1"/>
</dbReference>
<dbReference type="CDD" id="cd00009">
    <property type="entry name" value="AAA"/>
    <property type="match status" value="1"/>
</dbReference>
<dbReference type="InterPro" id="IPR009057">
    <property type="entry name" value="Homeodomain-like_sf"/>
</dbReference>
<dbReference type="PANTHER" id="PTHR32071">
    <property type="entry name" value="TRANSCRIPTIONAL REGULATORY PROTEIN"/>
    <property type="match status" value="1"/>
</dbReference>
<dbReference type="Gene3D" id="3.40.50.2300">
    <property type="match status" value="1"/>
</dbReference>
<keyword evidence="4 10" id="KW-0238">DNA-binding</keyword>
<dbReference type="Proteomes" id="UP000502260">
    <property type="component" value="Chromosome"/>
</dbReference>
<name>A0A6F8VCJ7_9PROT</name>
<evidence type="ECO:0000259" key="8">
    <source>
        <dbReference type="PROSITE" id="PS50045"/>
    </source>
</evidence>
<keyword evidence="5" id="KW-0010">Activator</keyword>
<dbReference type="InterPro" id="IPR025662">
    <property type="entry name" value="Sigma_54_int_dom_ATP-bd_1"/>
</dbReference>
<organism evidence="10 11">
    <name type="scientific">Sulfurimicrobium lacus</name>
    <dbReference type="NCBI Taxonomy" id="2715678"/>
    <lineage>
        <taxon>Bacteria</taxon>
        <taxon>Pseudomonadati</taxon>
        <taxon>Pseudomonadota</taxon>
        <taxon>Betaproteobacteria</taxon>
        <taxon>Nitrosomonadales</taxon>
        <taxon>Sulfuricellaceae</taxon>
        <taxon>Sulfurimicrobium</taxon>
    </lineage>
</organism>
<dbReference type="GO" id="GO:0005524">
    <property type="term" value="F:ATP binding"/>
    <property type="evidence" value="ECO:0007669"/>
    <property type="project" value="UniProtKB-KW"/>
</dbReference>
<keyword evidence="6" id="KW-0804">Transcription</keyword>
<dbReference type="Gene3D" id="1.10.8.60">
    <property type="match status" value="1"/>
</dbReference>
<evidence type="ECO:0000256" key="1">
    <source>
        <dbReference type="ARBA" id="ARBA00022741"/>
    </source>
</evidence>
<dbReference type="SMART" id="SM00448">
    <property type="entry name" value="REC"/>
    <property type="match status" value="1"/>
</dbReference>
<dbReference type="Pfam" id="PF02954">
    <property type="entry name" value="HTH_8"/>
    <property type="match status" value="1"/>
</dbReference>
<feature type="domain" description="Response regulatory" evidence="9">
    <location>
        <begin position="23"/>
        <end position="138"/>
    </location>
</feature>
<dbReference type="GO" id="GO:0006355">
    <property type="term" value="P:regulation of DNA-templated transcription"/>
    <property type="evidence" value="ECO:0007669"/>
    <property type="project" value="InterPro"/>
</dbReference>
<feature type="domain" description="Sigma-54 factor interaction" evidence="8">
    <location>
        <begin position="164"/>
        <end position="389"/>
    </location>
</feature>
<keyword evidence="3" id="KW-0805">Transcription regulation</keyword>
<dbReference type="Pfam" id="PF25601">
    <property type="entry name" value="AAA_lid_14"/>
    <property type="match status" value="1"/>
</dbReference>
<keyword evidence="7" id="KW-0597">Phosphoprotein</keyword>
<dbReference type="SUPFAM" id="SSF52540">
    <property type="entry name" value="P-loop containing nucleoside triphosphate hydrolases"/>
    <property type="match status" value="1"/>
</dbReference>
<evidence type="ECO:0000256" key="7">
    <source>
        <dbReference type="PROSITE-ProRule" id="PRU00169"/>
    </source>
</evidence>
<dbReference type="GO" id="GO:0043565">
    <property type="term" value="F:sequence-specific DNA binding"/>
    <property type="evidence" value="ECO:0007669"/>
    <property type="project" value="InterPro"/>
</dbReference>
<evidence type="ECO:0000256" key="2">
    <source>
        <dbReference type="ARBA" id="ARBA00022840"/>
    </source>
</evidence>
<dbReference type="KEGG" id="slac:SKTS_22800"/>
<dbReference type="EMBL" id="AP022853">
    <property type="protein sequence ID" value="BCB27394.1"/>
    <property type="molecule type" value="Genomic_DNA"/>
</dbReference>
<sequence length="472" mass="51849">MNSPKFNVFAGAEPTPEESATLRILIIEDEPDVARLLKRVIESCGGHEVRLEGVPSDVAGCLRDFAPDLVLTDLMMPGLDGFEVIRQAKAVDEDLPVVVVSAFATLENAVEAVKAGAFDFLAKPFSPESVELMLAKVARNRQMRARAASLCRQMQARDGDLAALLGESRAMQNLRIWICRVREPRTNVLIEGESGTGKELVARAIHAGRGPFVAINMAAIPDELAESELFGHRKGAFTGAARDRIGLLQEAGNGVLFLDEVNAMSPMLQAKLLRVLQEKRMRPVGANQEVELNFRLLAASNRELETLIEAGQFRRDLYHRLNVLSVRLPPLRERREDIPLLAEHFVQRYARAHGRRLRRLAPEAAAALIAADWSGNVRELENIVEQAVILCPEGRTDLPLTSLPARLGGEGWQLDAAPGVSRPATLDEVERQYILSVLRQTGGNKAQAARILNIDYKTLLRKLSAAAEPEAG</sequence>
<dbReference type="InterPro" id="IPR058031">
    <property type="entry name" value="AAA_lid_NorR"/>
</dbReference>
<dbReference type="PRINTS" id="PR01590">
    <property type="entry name" value="HTHFIS"/>
</dbReference>
<keyword evidence="2" id="KW-0067">ATP-binding</keyword>
<dbReference type="InterPro" id="IPR001789">
    <property type="entry name" value="Sig_transdc_resp-reg_receiver"/>
</dbReference>
<dbReference type="InterPro" id="IPR002078">
    <property type="entry name" value="Sigma_54_int"/>
</dbReference>
<dbReference type="SMART" id="SM00382">
    <property type="entry name" value="AAA"/>
    <property type="match status" value="1"/>
</dbReference>
<dbReference type="Gene3D" id="1.10.10.60">
    <property type="entry name" value="Homeodomain-like"/>
    <property type="match status" value="1"/>
</dbReference>
<evidence type="ECO:0000313" key="10">
    <source>
        <dbReference type="EMBL" id="BCB27394.1"/>
    </source>
</evidence>
<accession>A0A6F8VCJ7</accession>
<dbReference type="InterPro" id="IPR027417">
    <property type="entry name" value="P-loop_NTPase"/>
</dbReference>
<evidence type="ECO:0000256" key="6">
    <source>
        <dbReference type="ARBA" id="ARBA00023163"/>
    </source>
</evidence>
<dbReference type="AlphaFoldDB" id="A0A6F8VCJ7"/>
<keyword evidence="1" id="KW-0547">Nucleotide-binding</keyword>
<dbReference type="SUPFAM" id="SSF46689">
    <property type="entry name" value="Homeodomain-like"/>
    <property type="match status" value="1"/>
</dbReference>
<dbReference type="PROSITE" id="PS50045">
    <property type="entry name" value="SIGMA54_INTERACT_4"/>
    <property type="match status" value="1"/>
</dbReference>
<dbReference type="GO" id="GO:0000160">
    <property type="term" value="P:phosphorelay signal transduction system"/>
    <property type="evidence" value="ECO:0007669"/>
    <property type="project" value="InterPro"/>
</dbReference>
<dbReference type="Pfam" id="PF00158">
    <property type="entry name" value="Sigma54_activat"/>
    <property type="match status" value="1"/>
</dbReference>
<dbReference type="InterPro" id="IPR002197">
    <property type="entry name" value="HTH_Fis"/>
</dbReference>
<feature type="modified residue" description="4-aspartylphosphate" evidence="7">
    <location>
        <position position="73"/>
    </location>
</feature>
<dbReference type="InterPro" id="IPR003593">
    <property type="entry name" value="AAA+_ATPase"/>
</dbReference>
<reference evidence="11" key="1">
    <citation type="submission" date="2020-03" db="EMBL/GenBank/DDBJ databases">
        <title>Complete genome sequence of sulfur-oxidizing bacterium skT11.</title>
        <authorList>
            <person name="Kanda M."/>
            <person name="Kojima H."/>
            <person name="Fukui M."/>
        </authorList>
    </citation>
    <scope>NUCLEOTIDE SEQUENCE [LARGE SCALE GENOMIC DNA]</scope>
    <source>
        <strain evidence="11">skT11</strain>
    </source>
</reference>
<dbReference type="RefSeq" id="WP_173064913.1">
    <property type="nucleotide sequence ID" value="NZ_AP022853.1"/>
</dbReference>
<gene>
    <name evidence="10" type="ORF">SKTS_22800</name>
</gene>
<evidence type="ECO:0000259" key="9">
    <source>
        <dbReference type="PROSITE" id="PS50110"/>
    </source>
</evidence>
<dbReference type="Pfam" id="PF00072">
    <property type="entry name" value="Response_reg"/>
    <property type="match status" value="1"/>
</dbReference>
<dbReference type="CDD" id="cd00156">
    <property type="entry name" value="REC"/>
    <property type="match status" value="1"/>
</dbReference>
<dbReference type="SUPFAM" id="SSF52172">
    <property type="entry name" value="CheY-like"/>
    <property type="match status" value="1"/>
</dbReference>
<dbReference type="InterPro" id="IPR011006">
    <property type="entry name" value="CheY-like_superfamily"/>
</dbReference>